<dbReference type="Proteomes" id="UP000682811">
    <property type="component" value="Unassembled WGS sequence"/>
</dbReference>
<organism evidence="1 2">
    <name type="scientific">Paenibacillus azoreducens</name>
    <dbReference type="NCBI Taxonomy" id="116718"/>
    <lineage>
        <taxon>Bacteria</taxon>
        <taxon>Bacillati</taxon>
        <taxon>Bacillota</taxon>
        <taxon>Bacilli</taxon>
        <taxon>Bacillales</taxon>
        <taxon>Paenibacillaceae</taxon>
        <taxon>Paenibacillus</taxon>
    </lineage>
</organism>
<dbReference type="EMBL" id="BORT01000014">
    <property type="protein sequence ID" value="GIO48471.1"/>
    <property type="molecule type" value="Genomic_DNA"/>
</dbReference>
<comment type="caution">
    <text evidence="1">The sequence shown here is derived from an EMBL/GenBank/DDBJ whole genome shotgun (WGS) entry which is preliminary data.</text>
</comment>
<protein>
    <submittedName>
        <fullName evidence="1">Uncharacterized protein</fullName>
    </submittedName>
</protein>
<reference evidence="1 2" key="1">
    <citation type="submission" date="2021-03" db="EMBL/GenBank/DDBJ databases">
        <title>Antimicrobial resistance genes in bacteria isolated from Japanese honey, and their potential for conferring macrolide and lincosamide resistance in the American foulbrood pathogen Paenibacillus larvae.</title>
        <authorList>
            <person name="Okamoto M."/>
            <person name="Kumagai M."/>
            <person name="Kanamori H."/>
            <person name="Takamatsu D."/>
        </authorList>
    </citation>
    <scope>NUCLEOTIDE SEQUENCE [LARGE SCALE GENOMIC DNA]</scope>
    <source>
        <strain evidence="1 2">J34TS1</strain>
    </source>
</reference>
<keyword evidence="2" id="KW-1185">Reference proteome</keyword>
<accession>A0A919YBC6</accession>
<gene>
    <name evidence="1" type="ORF">J34TS1_32360</name>
</gene>
<sequence length="148" mass="17020">MQKNACNLCKCRQQNGAEGEIRWEALLPLVKKSGERTNSWESYFDEKELRILKEKLPRLESSDELTQSWVRVIARIEHCLKAGLPPDSSEGQAIASEIERLSEQTFGENKDLMNKFWELRKNPDSTNQGLVPLRPEVLQFVEECLSSV</sequence>
<dbReference type="RefSeq" id="WP_212979128.1">
    <property type="nucleotide sequence ID" value="NZ_AP025343.1"/>
</dbReference>
<dbReference type="AlphaFoldDB" id="A0A919YBC6"/>
<evidence type="ECO:0000313" key="1">
    <source>
        <dbReference type="EMBL" id="GIO48471.1"/>
    </source>
</evidence>
<proteinExistence type="predicted"/>
<name>A0A919YBC6_9BACL</name>
<evidence type="ECO:0000313" key="2">
    <source>
        <dbReference type="Proteomes" id="UP000682811"/>
    </source>
</evidence>